<evidence type="ECO:0000313" key="1">
    <source>
        <dbReference type="EMBL" id="HIW70437.1"/>
    </source>
</evidence>
<reference evidence="1" key="1">
    <citation type="journal article" date="2021" name="PeerJ">
        <title>Extensive microbial diversity within the chicken gut microbiome revealed by metagenomics and culture.</title>
        <authorList>
            <person name="Gilroy R."/>
            <person name="Ravi A."/>
            <person name="Getino M."/>
            <person name="Pursley I."/>
            <person name="Horton D.L."/>
            <person name="Alikhan N.F."/>
            <person name="Baker D."/>
            <person name="Gharbi K."/>
            <person name="Hall N."/>
            <person name="Watson M."/>
            <person name="Adriaenssens E.M."/>
            <person name="Foster-Nyarko E."/>
            <person name="Jarju S."/>
            <person name="Secka A."/>
            <person name="Antonio M."/>
            <person name="Oren A."/>
            <person name="Chaudhuri R.R."/>
            <person name="La Ragione R."/>
            <person name="Hildebrand F."/>
            <person name="Pallen M.J."/>
        </authorList>
    </citation>
    <scope>NUCLEOTIDE SEQUENCE</scope>
    <source>
        <strain evidence="1">ChiHejej3B27-2180</strain>
    </source>
</reference>
<proteinExistence type="predicted"/>
<dbReference type="AlphaFoldDB" id="A0A9D1U3K6"/>
<accession>A0A9D1U3K6</accession>
<protein>
    <submittedName>
        <fullName evidence="1">YdcF family protein</fullName>
    </submittedName>
</protein>
<dbReference type="Gene3D" id="3.40.50.620">
    <property type="entry name" value="HUPs"/>
    <property type="match status" value="1"/>
</dbReference>
<organism evidence="1 2">
    <name type="scientific">Candidatus Limosilactobacillus merdipullorum</name>
    <dbReference type="NCBI Taxonomy" id="2838653"/>
    <lineage>
        <taxon>Bacteria</taxon>
        <taxon>Bacillati</taxon>
        <taxon>Bacillota</taxon>
        <taxon>Bacilli</taxon>
        <taxon>Lactobacillales</taxon>
        <taxon>Lactobacillaceae</taxon>
        <taxon>Limosilactobacillus</taxon>
    </lineage>
</organism>
<dbReference type="Gene3D" id="1.10.3620.10">
    <property type="entry name" value="YdcF like domain"/>
    <property type="match status" value="1"/>
</dbReference>
<comment type="caution">
    <text evidence="1">The sequence shown here is derived from an EMBL/GenBank/DDBJ whole genome shotgun (WGS) entry which is preliminary data.</text>
</comment>
<dbReference type="PANTHER" id="PTHR30336:SF20">
    <property type="entry name" value="DUF218 DOMAIN-CONTAINING PROTEIN"/>
    <property type="match status" value="1"/>
</dbReference>
<sequence>MTNQMLTKAQSINVLSDYLGIHDLPSLTQASLQAQYRFKQADLCILYGGSIIAGGDVLAEAIKNQLAKYFIISGGNGHTTHFLRSEMARVLPGTNLDNLSEAEMFQLYMQRKYQLQADFLETDSTNCGNNVTNVLALAKAHHLPTDKLIVIQDATMQRRMQAVLLKESPQSQIINYASYQNHVKVQHDQLVFTNHTAGMWTFTHFLQLLMGEIPRLTDDHNGYGPRGKNYLAHVEVPRTVQNAFNYLKNINPAAVREANPAFATKKN</sequence>
<dbReference type="InterPro" id="IPR014729">
    <property type="entry name" value="Rossmann-like_a/b/a_fold"/>
</dbReference>
<name>A0A9D1U3K6_9LACO</name>
<reference evidence="1" key="2">
    <citation type="submission" date="2021-04" db="EMBL/GenBank/DDBJ databases">
        <authorList>
            <person name="Gilroy R."/>
        </authorList>
    </citation>
    <scope>NUCLEOTIDE SEQUENCE</scope>
    <source>
        <strain evidence="1">ChiHejej3B27-2180</strain>
    </source>
</reference>
<gene>
    <name evidence="1" type="ORF">H9876_03555</name>
</gene>
<dbReference type="PANTHER" id="PTHR30336">
    <property type="entry name" value="INNER MEMBRANE PROTEIN, PROBABLE PERMEASE"/>
    <property type="match status" value="1"/>
</dbReference>
<dbReference type="EMBL" id="DXGK01000069">
    <property type="protein sequence ID" value="HIW70437.1"/>
    <property type="molecule type" value="Genomic_DNA"/>
</dbReference>
<evidence type="ECO:0000313" key="2">
    <source>
        <dbReference type="Proteomes" id="UP000886878"/>
    </source>
</evidence>
<dbReference type="Proteomes" id="UP000886878">
    <property type="component" value="Unassembled WGS sequence"/>
</dbReference>
<dbReference type="InterPro" id="IPR051599">
    <property type="entry name" value="Cell_Envelope_Assoc"/>
</dbReference>
<dbReference type="GO" id="GO:0005886">
    <property type="term" value="C:plasma membrane"/>
    <property type="evidence" value="ECO:0007669"/>
    <property type="project" value="TreeGrafter"/>
</dbReference>